<dbReference type="EMBL" id="GECZ01021884">
    <property type="protein sequence ID" value="JAS47885.1"/>
    <property type="molecule type" value="Transcribed_RNA"/>
</dbReference>
<evidence type="ECO:0000259" key="16">
    <source>
        <dbReference type="Pfam" id="PF18198"/>
    </source>
</evidence>
<comment type="subcellular location">
    <subcellularLocation>
        <location evidence="1">Cytoplasm</location>
        <location evidence="1">Cytoskeleton</location>
        <location evidence="1">Cilium axoneme</location>
    </subcellularLocation>
</comment>
<dbReference type="Pfam" id="PF12781">
    <property type="entry name" value="AAA_9"/>
    <property type="match status" value="1"/>
</dbReference>
<dbReference type="InterPro" id="IPR027417">
    <property type="entry name" value="P-loop_NTPase"/>
</dbReference>
<organism evidence="18">
    <name type="scientific">Cuerna arida</name>
    <dbReference type="NCBI Taxonomy" id="1464854"/>
    <lineage>
        <taxon>Eukaryota</taxon>
        <taxon>Metazoa</taxon>
        <taxon>Ecdysozoa</taxon>
        <taxon>Arthropoda</taxon>
        <taxon>Hexapoda</taxon>
        <taxon>Insecta</taxon>
        <taxon>Pterygota</taxon>
        <taxon>Neoptera</taxon>
        <taxon>Paraneoptera</taxon>
        <taxon>Hemiptera</taxon>
        <taxon>Auchenorrhyncha</taxon>
        <taxon>Membracoidea</taxon>
        <taxon>Cicadellidae</taxon>
        <taxon>Cicadellinae</taxon>
        <taxon>Proconiini</taxon>
        <taxon>Cuerna</taxon>
    </lineage>
</organism>
<dbReference type="AlphaFoldDB" id="A0A1B6FCF1"/>
<dbReference type="FunFam" id="1.20.1270.280:FF:000001">
    <property type="entry name" value="dynein heavy chain 7, axonemal"/>
    <property type="match status" value="1"/>
</dbReference>
<dbReference type="InterPro" id="IPR042219">
    <property type="entry name" value="AAA_lid_11_sf"/>
</dbReference>
<feature type="domain" description="Dynein heavy chain AAA lid" evidence="16">
    <location>
        <begin position="601"/>
        <end position="739"/>
    </location>
</feature>
<evidence type="ECO:0000256" key="6">
    <source>
        <dbReference type="ARBA" id="ARBA00022741"/>
    </source>
</evidence>
<dbReference type="GO" id="GO:0030286">
    <property type="term" value="C:dynein complex"/>
    <property type="evidence" value="ECO:0007669"/>
    <property type="project" value="UniProtKB-KW"/>
</dbReference>
<evidence type="ECO:0000256" key="12">
    <source>
        <dbReference type="ARBA" id="ARBA00023212"/>
    </source>
</evidence>
<evidence type="ECO:0000256" key="2">
    <source>
        <dbReference type="ARBA" id="ARBA00008887"/>
    </source>
</evidence>
<dbReference type="FunFam" id="3.40.50.300:FF:000362">
    <property type="entry name" value="Dynein, axonemal, heavy chain 6"/>
    <property type="match status" value="1"/>
</dbReference>
<keyword evidence="12" id="KW-0206">Cytoskeleton</keyword>
<feature type="non-terminal residue" evidence="18">
    <location>
        <position position="1059"/>
    </location>
</feature>
<evidence type="ECO:0000256" key="11">
    <source>
        <dbReference type="ARBA" id="ARBA00023175"/>
    </source>
</evidence>
<feature type="domain" description="Dynein heavy chain region D6 P-loop" evidence="14">
    <location>
        <begin position="454"/>
        <end position="569"/>
    </location>
</feature>
<dbReference type="FunFam" id="3.10.490.20:FF:000005">
    <property type="entry name" value="Dynein axonemal heavy chain 6"/>
    <property type="match status" value="1"/>
</dbReference>
<keyword evidence="10" id="KW-0969">Cilium</keyword>
<evidence type="ECO:0000256" key="9">
    <source>
        <dbReference type="ARBA" id="ARBA00023054"/>
    </source>
</evidence>
<keyword evidence="11" id="KW-0505">Motor protein</keyword>
<feature type="non-terminal residue" evidence="18">
    <location>
        <position position="1"/>
    </location>
</feature>
<keyword evidence="4" id="KW-0493">Microtubule</keyword>
<dbReference type="Pfam" id="PF18199">
    <property type="entry name" value="Dynein_C"/>
    <property type="match status" value="1"/>
</dbReference>
<dbReference type="FunFam" id="3.40.50.300:FF:000049">
    <property type="entry name" value="Dynein, axonemal, heavy chain 5"/>
    <property type="match status" value="1"/>
</dbReference>
<protein>
    <submittedName>
        <fullName evidence="18">Uncharacterized protein</fullName>
    </submittedName>
</protein>
<dbReference type="Pfam" id="PF18198">
    <property type="entry name" value="AAA_lid_11"/>
    <property type="match status" value="1"/>
</dbReference>
<dbReference type="PANTHER" id="PTHR22878">
    <property type="entry name" value="DYNEIN HEAVY CHAIN 6, AXONEMAL-LIKE-RELATED"/>
    <property type="match status" value="1"/>
</dbReference>
<evidence type="ECO:0000313" key="18">
    <source>
        <dbReference type="EMBL" id="JAS47885.1"/>
    </source>
</evidence>
<dbReference type="Gene3D" id="1.10.8.1220">
    <property type="match status" value="1"/>
</dbReference>
<proteinExistence type="inferred from homology"/>
<evidence type="ECO:0000256" key="1">
    <source>
        <dbReference type="ARBA" id="ARBA00004430"/>
    </source>
</evidence>
<dbReference type="GO" id="GO:0051959">
    <property type="term" value="F:dynein light intermediate chain binding"/>
    <property type="evidence" value="ECO:0007669"/>
    <property type="project" value="InterPro"/>
</dbReference>
<evidence type="ECO:0000256" key="4">
    <source>
        <dbReference type="ARBA" id="ARBA00022701"/>
    </source>
</evidence>
<gene>
    <name evidence="18" type="ORF">g.18062</name>
</gene>
<reference evidence="18" key="1">
    <citation type="submission" date="2015-11" db="EMBL/GenBank/DDBJ databases">
        <title>De novo transcriptome assembly of four potential Pierce s Disease insect vectors from Arizona vineyards.</title>
        <authorList>
            <person name="Tassone E.E."/>
        </authorList>
    </citation>
    <scope>NUCLEOTIDE SEQUENCE</scope>
</reference>
<dbReference type="Gene3D" id="3.40.50.300">
    <property type="entry name" value="P-loop containing nucleotide triphosphate hydrolases"/>
    <property type="match status" value="2"/>
</dbReference>
<dbReference type="InterPro" id="IPR004273">
    <property type="entry name" value="Dynein_heavy_D6_P-loop"/>
</dbReference>
<dbReference type="InterPro" id="IPR026983">
    <property type="entry name" value="DHC"/>
</dbReference>
<dbReference type="GO" id="GO:0005930">
    <property type="term" value="C:axoneme"/>
    <property type="evidence" value="ECO:0007669"/>
    <property type="project" value="UniProtKB-SubCell"/>
</dbReference>
<dbReference type="GO" id="GO:0005874">
    <property type="term" value="C:microtubule"/>
    <property type="evidence" value="ECO:0007669"/>
    <property type="project" value="UniProtKB-KW"/>
</dbReference>
<dbReference type="PANTHER" id="PTHR22878:SF68">
    <property type="entry name" value="DYNEIN HEAVY CHAIN 6, AXONEMAL-LIKE"/>
    <property type="match status" value="1"/>
</dbReference>
<keyword evidence="9" id="KW-0175">Coiled coil</keyword>
<dbReference type="GO" id="GO:0008569">
    <property type="term" value="F:minus-end-directed microtubule motor activity"/>
    <property type="evidence" value="ECO:0007669"/>
    <property type="project" value="InterPro"/>
</dbReference>
<name>A0A1B6FCF1_9HEMI</name>
<evidence type="ECO:0000256" key="10">
    <source>
        <dbReference type="ARBA" id="ARBA00023069"/>
    </source>
</evidence>
<evidence type="ECO:0000256" key="5">
    <source>
        <dbReference type="ARBA" id="ARBA00022737"/>
    </source>
</evidence>
<dbReference type="GO" id="GO:0045505">
    <property type="term" value="F:dynein intermediate chain binding"/>
    <property type="evidence" value="ECO:0007669"/>
    <property type="project" value="InterPro"/>
</dbReference>
<dbReference type="InterPro" id="IPR041658">
    <property type="entry name" value="AAA_lid_11"/>
</dbReference>
<feature type="domain" description="Dynein heavy chain C-terminal" evidence="17">
    <location>
        <begin position="745"/>
        <end position="1058"/>
    </location>
</feature>
<sequence length="1059" mass="120487">VTQAGRWPLMIDPQEQANQWIRQMEANNGLKIVKLTDSNFIRVLETGIRIGIPVLIEEVGELLDPTLGPIMLKQTFIQGGRLMIRLGDSDVEYDSNFRLYVTTKLANPHYLPEICIQVTLINFTVTPSGLEDQLLADVVRLERPDLESQRTELIVRINNDKGQLKAIEDKILRLLFASEGNILDDEELIETLNESKETSAIIGARVIEAEATEEKISSARERYRTVATRGSCLYFVVADLANIDPMYQFSLKYFNQVFTSVITSSPPADELDARLQILLREITLAIYTNVSRGLFERHKLVFSFMLCTSIFKNAGSISEAEWSFLLRGALAGSVVDPPKKPNLPTLSDVQWMNVIYLSVNFHPFERLPYECTNKIIINVGDFEQVILLDLLNPIDSNVNWNEKLSLFERMMVLKALKEEKLVFAITEYVKSQLGKAFVESPLVSLPLLYQDTTNVTPLVFVLSTGSDPVGGFLRFAADTGNRDRIQSISLGQGQGPIAEKMIDSGKKRGDWVFLQNCHLASSWMLDMERIILHIQENPRDVHTDFRLFLSSMPSNRFPVSVLQNSVKVTNEPPKGLRANLKRAFNEITEDFFEDHALYGKWRKMIFGLCMFHAVIQERKKFGPLGWNILYEFNDSDRECALLNLQLFCQDSYKIPWDALEYTTGEITYGGRVTDYWDQRTLKTILKGFFAPETLEEGYKYSESGTYYSPDVITLAEFRDFIESLPLIEEPEIFGMHENANLAFQTKETASVIVTIMEVQPRESAGAEGKSSDEIAFELADIIKERIMTKIDPDEAHPILLRTDSRGTLPSLTTVLFQEVDRFNRLLRVMHTSLRDLQLAIKGLVVMSDQLEEVYTSFLNNQVPKLWSRVAYPSLKTLGSWIRDLELKLDFISMWLKWGQPTSFWLSGFFFPQGFMTGCLQTHARKYSTPIDELMVDFTVLNTYIDQEAVELVHRGSIREDERAYKDLVVPTDGVLVHGLFVDAGRFDEKVGYLCDPRPGEINPPLPVMQLLPVTKMDTKRLRYAAPLYKTSVRAGTLSTTGHSTNYVVTVHLPSREPQS</sequence>
<feature type="domain" description="Dynein heavy chain ATP-binding dynein motor region" evidence="15">
    <location>
        <begin position="2"/>
        <end position="202"/>
    </location>
</feature>
<evidence type="ECO:0000256" key="3">
    <source>
        <dbReference type="ARBA" id="ARBA00022490"/>
    </source>
</evidence>
<evidence type="ECO:0000256" key="8">
    <source>
        <dbReference type="ARBA" id="ARBA00023017"/>
    </source>
</evidence>
<evidence type="ECO:0000259" key="14">
    <source>
        <dbReference type="Pfam" id="PF03028"/>
    </source>
</evidence>
<evidence type="ECO:0000259" key="15">
    <source>
        <dbReference type="Pfam" id="PF12781"/>
    </source>
</evidence>
<dbReference type="Gene3D" id="1.10.8.720">
    <property type="entry name" value="Region D6 of dynein motor"/>
    <property type="match status" value="1"/>
</dbReference>
<accession>A0A1B6FCF1</accession>
<dbReference type="InterPro" id="IPR041228">
    <property type="entry name" value="Dynein_C"/>
</dbReference>
<dbReference type="InterPro" id="IPR035706">
    <property type="entry name" value="AAA_9"/>
</dbReference>
<dbReference type="InterPro" id="IPR043160">
    <property type="entry name" value="Dynein_C_barrel"/>
</dbReference>
<comment type="similarity">
    <text evidence="2">Belongs to the dynein heavy chain family.</text>
</comment>
<dbReference type="GO" id="GO:0007018">
    <property type="term" value="P:microtubule-based movement"/>
    <property type="evidence" value="ECO:0007669"/>
    <property type="project" value="InterPro"/>
</dbReference>
<evidence type="ECO:0000259" key="17">
    <source>
        <dbReference type="Pfam" id="PF18199"/>
    </source>
</evidence>
<dbReference type="FunFam" id="1.10.8.1220:FF:000001">
    <property type="entry name" value="Dynein axonemal heavy chain 5"/>
    <property type="match status" value="1"/>
</dbReference>
<dbReference type="Gene3D" id="1.20.1270.280">
    <property type="match status" value="1"/>
</dbReference>
<evidence type="ECO:0000256" key="13">
    <source>
        <dbReference type="ARBA" id="ARBA00023273"/>
    </source>
</evidence>
<dbReference type="Gene3D" id="3.10.490.20">
    <property type="match status" value="1"/>
</dbReference>
<keyword evidence="7" id="KW-0067">ATP-binding</keyword>
<keyword evidence="3" id="KW-0963">Cytoplasm</keyword>
<keyword evidence="6" id="KW-0547">Nucleotide-binding</keyword>
<keyword evidence="13" id="KW-0966">Cell projection</keyword>
<keyword evidence="5" id="KW-0677">Repeat</keyword>
<evidence type="ECO:0000256" key="7">
    <source>
        <dbReference type="ARBA" id="ARBA00022840"/>
    </source>
</evidence>
<dbReference type="Gene3D" id="6.10.140.1060">
    <property type="match status" value="1"/>
</dbReference>
<dbReference type="GO" id="GO:0005524">
    <property type="term" value="F:ATP binding"/>
    <property type="evidence" value="ECO:0007669"/>
    <property type="project" value="UniProtKB-KW"/>
</dbReference>
<keyword evidence="8" id="KW-0243">Dynein</keyword>
<dbReference type="FunFam" id="1.10.8.720:FF:000007">
    <property type="entry name" value="Dynein axonemal heavy chain 6"/>
    <property type="match status" value="1"/>
</dbReference>
<dbReference type="Pfam" id="PF03028">
    <property type="entry name" value="Dynein_heavy"/>
    <property type="match status" value="1"/>
</dbReference>
<dbReference type="GO" id="GO:0031514">
    <property type="term" value="C:motile cilium"/>
    <property type="evidence" value="ECO:0007669"/>
    <property type="project" value="UniProtKB-ARBA"/>
</dbReference>